<gene>
    <name evidence="1" type="ORF">DHETER_LOCUS2975</name>
</gene>
<evidence type="ECO:0000313" key="2">
    <source>
        <dbReference type="Proteomes" id="UP000789702"/>
    </source>
</evidence>
<proteinExistence type="predicted"/>
<organism evidence="1 2">
    <name type="scientific">Dentiscutata heterogama</name>
    <dbReference type="NCBI Taxonomy" id="1316150"/>
    <lineage>
        <taxon>Eukaryota</taxon>
        <taxon>Fungi</taxon>
        <taxon>Fungi incertae sedis</taxon>
        <taxon>Mucoromycota</taxon>
        <taxon>Glomeromycotina</taxon>
        <taxon>Glomeromycetes</taxon>
        <taxon>Diversisporales</taxon>
        <taxon>Gigasporaceae</taxon>
        <taxon>Dentiscutata</taxon>
    </lineage>
</organism>
<dbReference type="EMBL" id="CAJVPU010002392">
    <property type="protein sequence ID" value="CAG8500290.1"/>
    <property type="molecule type" value="Genomic_DNA"/>
</dbReference>
<name>A0ACA9L137_9GLOM</name>
<accession>A0ACA9L137</accession>
<evidence type="ECO:0000313" key="1">
    <source>
        <dbReference type="EMBL" id="CAG8500290.1"/>
    </source>
</evidence>
<feature type="non-terminal residue" evidence="1">
    <location>
        <position position="77"/>
    </location>
</feature>
<sequence length="77" mass="8469">MIQRLYFIILLLTFISIVAAICNYNTKCHCRVGLHQGQYCGGQIGQIGCKPTHVYECSPTGKTCDYGYRVSCANCGA</sequence>
<dbReference type="Proteomes" id="UP000789702">
    <property type="component" value="Unassembled WGS sequence"/>
</dbReference>
<keyword evidence="2" id="KW-1185">Reference proteome</keyword>
<protein>
    <submittedName>
        <fullName evidence="1">1917_t:CDS:1</fullName>
    </submittedName>
</protein>
<reference evidence="1" key="1">
    <citation type="submission" date="2021-06" db="EMBL/GenBank/DDBJ databases">
        <authorList>
            <person name="Kallberg Y."/>
            <person name="Tangrot J."/>
            <person name="Rosling A."/>
        </authorList>
    </citation>
    <scope>NUCLEOTIDE SEQUENCE</scope>
    <source>
        <strain evidence="1">IL203A</strain>
    </source>
</reference>
<comment type="caution">
    <text evidence="1">The sequence shown here is derived from an EMBL/GenBank/DDBJ whole genome shotgun (WGS) entry which is preliminary data.</text>
</comment>